<dbReference type="InterPro" id="IPR010259">
    <property type="entry name" value="S8pro/Inhibitor_I9"/>
</dbReference>
<dbReference type="InterPro" id="IPR015500">
    <property type="entry name" value="Peptidase_S8_subtilisin-rel"/>
</dbReference>
<keyword evidence="4 6" id="KW-0378">Hydrolase</keyword>
<dbReference type="InterPro" id="IPR041469">
    <property type="entry name" value="Subtilisin-like_FN3"/>
</dbReference>
<evidence type="ECO:0000313" key="11">
    <source>
        <dbReference type="Proteomes" id="UP001412067"/>
    </source>
</evidence>
<evidence type="ECO:0000259" key="8">
    <source>
        <dbReference type="Pfam" id="PF05922"/>
    </source>
</evidence>
<reference evidence="10 11" key="1">
    <citation type="journal article" date="2022" name="Nat. Plants">
        <title>Genomes of leafy and leafless Platanthera orchids illuminate the evolution of mycoheterotrophy.</title>
        <authorList>
            <person name="Li M.H."/>
            <person name="Liu K.W."/>
            <person name="Li Z."/>
            <person name="Lu H.C."/>
            <person name="Ye Q.L."/>
            <person name="Zhang D."/>
            <person name="Wang J.Y."/>
            <person name="Li Y.F."/>
            <person name="Zhong Z.M."/>
            <person name="Liu X."/>
            <person name="Yu X."/>
            <person name="Liu D.K."/>
            <person name="Tu X.D."/>
            <person name="Liu B."/>
            <person name="Hao Y."/>
            <person name="Liao X.Y."/>
            <person name="Jiang Y.T."/>
            <person name="Sun W.H."/>
            <person name="Chen J."/>
            <person name="Chen Y.Q."/>
            <person name="Ai Y."/>
            <person name="Zhai J.W."/>
            <person name="Wu S.S."/>
            <person name="Zhou Z."/>
            <person name="Hsiao Y.Y."/>
            <person name="Wu W.L."/>
            <person name="Chen Y.Y."/>
            <person name="Lin Y.F."/>
            <person name="Hsu J.L."/>
            <person name="Li C.Y."/>
            <person name="Wang Z.W."/>
            <person name="Zhao X."/>
            <person name="Zhong W.Y."/>
            <person name="Ma X.K."/>
            <person name="Ma L."/>
            <person name="Huang J."/>
            <person name="Chen G.Z."/>
            <person name="Huang M.Z."/>
            <person name="Huang L."/>
            <person name="Peng D.H."/>
            <person name="Luo Y.B."/>
            <person name="Zou S.Q."/>
            <person name="Chen S.P."/>
            <person name="Lan S."/>
            <person name="Tsai W.C."/>
            <person name="Van de Peer Y."/>
            <person name="Liu Z.J."/>
        </authorList>
    </citation>
    <scope>NUCLEOTIDE SEQUENCE [LARGE SCALE GENOMIC DNA]</scope>
    <source>
        <strain evidence="10">Lor288</strain>
    </source>
</reference>
<evidence type="ECO:0000313" key="10">
    <source>
        <dbReference type="EMBL" id="KAK8961667.1"/>
    </source>
</evidence>
<organism evidence="10 11">
    <name type="scientific">Platanthera guangdongensis</name>
    <dbReference type="NCBI Taxonomy" id="2320717"/>
    <lineage>
        <taxon>Eukaryota</taxon>
        <taxon>Viridiplantae</taxon>
        <taxon>Streptophyta</taxon>
        <taxon>Embryophyta</taxon>
        <taxon>Tracheophyta</taxon>
        <taxon>Spermatophyta</taxon>
        <taxon>Magnoliopsida</taxon>
        <taxon>Liliopsida</taxon>
        <taxon>Asparagales</taxon>
        <taxon>Orchidaceae</taxon>
        <taxon>Orchidoideae</taxon>
        <taxon>Orchideae</taxon>
        <taxon>Orchidinae</taxon>
        <taxon>Platanthera</taxon>
    </lineage>
</organism>
<feature type="domain" description="Inhibitor I9" evidence="8">
    <location>
        <begin position="24"/>
        <end position="71"/>
    </location>
</feature>
<dbReference type="SUPFAM" id="SSF52743">
    <property type="entry name" value="Subtilisin-like"/>
    <property type="match status" value="1"/>
</dbReference>
<dbReference type="Pfam" id="PF05922">
    <property type="entry name" value="Inhibitor_I9"/>
    <property type="match status" value="1"/>
</dbReference>
<evidence type="ECO:0000256" key="6">
    <source>
        <dbReference type="PROSITE-ProRule" id="PRU01240"/>
    </source>
</evidence>
<dbReference type="Proteomes" id="UP001412067">
    <property type="component" value="Unassembled WGS sequence"/>
</dbReference>
<feature type="domain" description="Subtilisin-like protease fibronectin type-III" evidence="9">
    <location>
        <begin position="626"/>
        <end position="724"/>
    </location>
</feature>
<evidence type="ECO:0000259" key="9">
    <source>
        <dbReference type="Pfam" id="PF17766"/>
    </source>
</evidence>
<evidence type="ECO:0000256" key="3">
    <source>
        <dbReference type="ARBA" id="ARBA00022729"/>
    </source>
</evidence>
<evidence type="ECO:0000256" key="5">
    <source>
        <dbReference type="ARBA" id="ARBA00022825"/>
    </source>
</evidence>
<evidence type="ECO:0000256" key="4">
    <source>
        <dbReference type="ARBA" id="ARBA00022801"/>
    </source>
</evidence>
<dbReference type="InterPro" id="IPR037045">
    <property type="entry name" value="S8pro/Inhibitor_I9_sf"/>
</dbReference>
<feature type="active site" description="Charge relay system" evidence="6">
    <location>
        <position position="173"/>
    </location>
</feature>
<sequence length="727" mass="77264">MGRSRSGGAENPGDVEAAQLRIEEKERINVIQSYSHALKGFSAMLTQQEVDVLTKDDEVVSVFRDRVLQLHTTRSWDFLEVESGLGSKRAHHKASNDVIIGIIDTGIWPESPSFSDKGLTAVPSRWKGTCVEGFDFKRSDCNRKLIGARYYTTSSNGVHGLAFSGSPRDTVGHGTHTASTAAGATVNNASYYGLAQGVAKGGSPLSRLAMYKACSLGGCASSAVLKAIDDAISDGVDIISISLGMSSVFQTDFLSDPIAIGAFHADQNGIMVVCSGGNDGPDPFTVVNTAPWILTVGASSIDRNFQSTIILGNAQVLEGVAINFSNHTRLESYPLIFGGDAAAEFTPVTEASNCYPGSMDTRKTAGKIIVCVDSDPSVTRRVKKLVAEDAGAKGLILIDETEKGIPFDSGSFAFSEITNSVGALVLEYMKSTKFPTAIILSTIDVEQFTPAPIVAYFSSRGPGGLTESILKPDLMAPGVGILAGAIPMENKETTPEGKKPSNFAIKSGTSMACPHVAGAAAFVKSVHPRWSPSIIRSALVTTAKRTNNLKKSLTTSSGATANYHDMGAGEISPLRALSPGLVFDSRTEDYLYFLCYYGYKNETIKSLAGIKKFSCPPNPSADLMSELNYPSISIARLEGGYGGVRTVHRTMTNVGPSNCTYIAQVDAPKGLGVKVKPESLFFTRRGLKVSYQVTFDGKGAGKGYKYGSLTWSDGAHSVRTIFVVNVI</sequence>
<accession>A0ABR2MBW1</accession>
<dbReference type="InterPro" id="IPR036852">
    <property type="entry name" value="Peptidase_S8/S53_dom_sf"/>
</dbReference>
<dbReference type="PROSITE" id="PS51892">
    <property type="entry name" value="SUBTILASE"/>
    <property type="match status" value="1"/>
</dbReference>
<feature type="active site" description="Charge relay system" evidence="6">
    <location>
        <position position="510"/>
    </location>
</feature>
<dbReference type="Gene3D" id="3.40.50.200">
    <property type="entry name" value="Peptidase S8/S53 domain"/>
    <property type="match status" value="1"/>
</dbReference>
<dbReference type="Gene3D" id="3.50.30.30">
    <property type="match status" value="1"/>
</dbReference>
<dbReference type="CDD" id="cd04852">
    <property type="entry name" value="Peptidases_S8_3"/>
    <property type="match status" value="1"/>
</dbReference>
<dbReference type="Gene3D" id="2.60.40.2310">
    <property type="match status" value="1"/>
</dbReference>
<dbReference type="Gene3D" id="3.30.70.80">
    <property type="entry name" value="Peptidase S8 propeptide/proteinase inhibitor I9"/>
    <property type="match status" value="1"/>
</dbReference>
<dbReference type="Pfam" id="PF17766">
    <property type="entry name" value="fn3_6"/>
    <property type="match status" value="1"/>
</dbReference>
<dbReference type="PANTHER" id="PTHR10795">
    <property type="entry name" value="PROPROTEIN CONVERTASE SUBTILISIN/KEXIN"/>
    <property type="match status" value="1"/>
</dbReference>
<comment type="similarity">
    <text evidence="1 6">Belongs to the peptidase S8 family.</text>
</comment>
<protein>
    <submittedName>
        <fullName evidence="10">Subtilisin-like protease</fullName>
    </submittedName>
</protein>
<proteinExistence type="inferred from homology"/>
<keyword evidence="5 6" id="KW-0720">Serine protease</keyword>
<dbReference type="PROSITE" id="PS00138">
    <property type="entry name" value="SUBTILASE_SER"/>
    <property type="match status" value="1"/>
</dbReference>
<dbReference type="InterPro" id="IPR034197">
    <property type="entry name" value="Peptidases_S8_3"/>
</dbReference>
<dbReference type="EMBL" id="JBBWWR010000009">
    <property type="protein sequence ID" value="KAK8961667.1"/>
    <property type="molecule type" value="Genomic_DNA"/>
</dbReference>
<keyword evidence="3" id="KW-0732">Signal</keyword>
<evidence type="ECO:0000256" key="2">
    <source>
        <dbReference type="ARBA" id="ARBA00022670"/>
    </source>
</evidence>
<keyword evidence="2 6" id="KW-0645">Protease</keyword>
<comment type="caution">
    <text evidence="10">The sequence shown here is derived from an EMBL/GenBank/DDBJ whole genome shotgun (WGS) entry which is preliminary data.</text>
</comment>
<name>A0ABR2MBW1_9ASPA</name>
<dbReference type="InterPro" id="IPR045051">
    <property type="entry name" value="SBT"/>
</dbReference>
<dbReference type="InterPro" id="IPR000209">
    <property type="entry name" value="Peptidase_S8/S53_dom"/>
</dbReference>
<dbReference type="InterPro" id="IPR023828">
    <property type="entry name" value="Peptidase_S8_Ser-AS"/>
</dbReference>
<dbReference type="PRINTS" id="PR00723">
    <property type="entry name" value="SUBTILISIN"/>
</dbReference>
<feature type="domain" description="Peptidase S8/S53" evidence="7">
    <location>
        <begin position="96"/>
        <end position="548"/>
    </location>
</feature>
<gene>
    <name evidence="10" type="primary">ARA12</name>
    <name evidence="10" type="ORF">KSP40_PGU002400</name>
</gene>
<dbReference type="CDD" id="cd02120">
    <property type="entry name" value="PA_subtilisin_like"/>
    <property type="match status" value="1"/>
</dbReference>
<evidence type="ECO:0000259" key="7">
    <source>
        <dbReference type="Pfam" id="PF00082"/>
    </source>
</evidence>
<evidence type="ECO:0000256" key="1">
    <source>
        <dbReference type="ARBA" id="ARBA00011073"/>
    </source>
</evidence>
<dbReference type="Pfam" id="PF00082">
    <property type="entry name" value="Peptidase_S8"/>
    <property type="match status" value="1"/>
</dbReference>
<feature type="active site" description="Charge relay system" evidence="6">
    <location>
        <position position="104"/>
    </location>
</feature>
<keyword evidence="11" id="KW-1185">Reference proteome</keyword>